<organism evidence="3 4">
    <name type="scientific">Kibdelosporangium aridum</name>
    <dbReference type="NCBI Taxonomy" id="2030"/>
    <lineage>
        <taxon>Bacteria</taxon>
        <taxon>Bacillati</taxon>
        <taxon>Actinomycetota</taxon>
        <taxon>Actinomycetes</taxon>
        <taxon>Pseudonocardiales</taxon>
        <taxon>Pseudonocardiaceae</taxon>
        <taxon>Kibdelosporangium</taxon>
    </lineage>
</organism>
<dbReference type="SUPFAM" id="SSF53474">
    <property type="entry name" value="alpha/beta-Hydrolases"/>
    <property type="match status" value="1"/>
</dbReference>
<reference evidence="3 4" key="1">
    <citation type="submission" date="2018-05" db="EMBL/GenBank/DDBJ databases">
        <title>Evolution of GPA BGCs.</title>
        <authorList>
            <person name="Waglechner N."/>
            <person name="Wright G.D."/>
        </authorList>
    </citation>
    <scope>NUCLEOTIDE SEQUENCE [LARGE SCALE GENOMIC DNA]</scope>
    <source>
        <strain evidence="3 4">A82846</strain>
    </source>
</reference>
<dbReference type="OrthoDB" id="812569at2"/>
<dbReference type="InterPro" id="IPR029058">
    <property type="entry name" value="AB_hydrolase_fold"/>
</dbReference>
<evidence type="ECO:0000313" key="4">
    <source>
        <dbReference type="Proteomes" id="UP000287547"/>
    </source>
</evidence>
<dbReference type="Pfam" id="PF12697">
    <property type="entry name" value="Abhydrolase_6"/>
    <property type="match status" value="1"/>
</dbReference>
<keyword evidence="3" id="KW-0378">Hydrolase</keyword>
<dbReference type="InterPro" id="IPR000073">
    <property type="entry name" value="AB_hydrolase_1"/>
</dbReference>
<name>A0A428YKG6_KIBAR</name>
<dbReference type="InterPro" id="IPR050228">
    <property type="entry name" value="Carboxylesterase_BioH"/>
</dbReference>
<dbReference type="GO" id="GO:0016787">
    <property type="term" value="F:hydrolase activity"/>
    <property type="evidence" value="ECO:0007669"/>
    <property type="project" value="UniProtKB-KW"/>
</dbReference>
<proteinExistence type="predicted"/>
<evidence type="ECO:0000259" key="2">
    <source>
        <dbReference type="Pfam" id="PF12697"/>
    </source>
</evidence>
<dbReference type="PANTHER" id="PTHR43194">
    <property type="entry name" value="HYDROLASE ALPHA/BETA FOLD FAMILY"/>
    <property type="match status" value="1"/>
</dbReference>
<evidence type="ECO:0000256" key="1">
    <source>
        <dbReference type="SAM" id="MobiDB-lite"/>
    </source>
</evidence>
<accession>A0A428YKG6</accession>
<dbReference type="PANTHER" id="PTHR43194:SF2">
    <property type="entry name" value="PEROXISOMAL MEMBRANE PROTEIN LPX1"/>
    <property type="match status" value="1"/>
</dbReference>
<sequence length="345" mass="38594">MLPSIRYATSNTRPRSRRHTSSNSSVIPILDAPDPSNVTSRHHVTPRSTQPSYSGMTSIHPAWLPETVWPYQIQHLPVGQHLMAYTDAGHGPTLLLCHAGQWQFLWRDLIGRLRSSFRCVAFDPLGSGLSDRVPANLQSLTAVRDAIGHLIDHLDLRGITLVLHDLGGVTALAAAATRLHRLDGLVAANTFGWRPTGILLPGMLRIFGSTAMRELDALTAFLPTATSTRLGVGRQLDRPSRKTFRSGMDRAARRTMHRLFRDAARDTEVCRQAETTLEHLRDRPALSIFGAWGDYLRFQSKWRARLPRIEQTVIPRGLHFPMCDNPTVMAATIARWHQANHRPTC</sequence>
<dbReference type="Gene3D" id="3.40.50.1820">
    <property type="entry name" value="alpha/beta hydrolase"/>
    <property type="match status" value="1"/>
</dbReference>
<feature type="domain" description="AB hydrolase-1" evidence="2">
    <location>
        <begin position="94"/>
        <end position="330"/>
    </location>
</feature>
<dbReference type="Proteomes" id="UP000287547">
    <property type="component" value="Unassembled WGS sequence"/>
</dbReference>
<dbReference type="EMBL" id="QHKI01000077">
    <property type="protein sequence ID" value="RSM67961.1"/>
    <property type="molecule type" value="Genomic_DNA"/>
</dbReference>
<protein>
    <submittedName>
        <fullName evidence="3">Hydrolase</fullName>
    </submittedName>
</protein>
<evidence type="ECO:0000313" key="3">
    <source>
        <dbReference type="EMBL" id="RSM67961.1"/>
    </source>
</evidence>
<feature type="region of interest" description="Disordered" evidence="1">
    <location>
        <begin position="1"/>
        <end position="55"/>
    </location>
</feature>
<gene>
    <name evidence="3" type="ORF">DMH04_47660</name>
</gene>
<dbReference type="AlphaFoldDB" id="A0A428YKG6"/>
<comment type="caution">
    <text evidence="3">The sequence shown here is derived from an EMBL/GenBank/DDBJ whole genome shotgun (WGS) entry which is preliminary data.</text>
</comment>
<feature type="compositionally biased region" description="Polar residues" evidence="1">
    <location>
        <begin position="46"/>
        <end position="55"/>
    </location>
</feature>